<keyword evidence="8" id="KW-1185">Reference proteome</keyword>
<dbReference type="InterPro" id="IPR051798">
    <property type="entry name" value="Class-II_PLP-Dep_Aminotrans"/>
</dbReference>
<dbReference type="EC" id="4.4.1.13" evidence="2"/>
<dbReference type="GO" id="GO:0008483">
    <property type="term" value="F:transaminase activity"/>
    <property type="evidence" value="ECO:0007669"/>
    <property type="project" value="UniProtKB-KW"/>
</dbReference>
<dbReference type="PANTHER" id="PTHR43525">
    <property type="entry name" value="PROTEIN MALY"/>
    <property type="match status" value="1"/>
</dbReference>
<accession>A0ABY4AN90</accession>
<keyword evidence="3" id="KW-0663">Pyridoxal phosphate</keyword>
<dbReference type="InterPro" id="IPR004839">
    <property type="entry name" value="Aminotransferase_I/II_large"/>
</dbReference>
<dbReference type="RefSeq" id="WP_243567501.1">
    <property type="nucleotide sequence ID" value="NZ_BAAARD010000001.1"/>
</dbReference>
<dbReference type="Pfam" id="PF00155">
    <property type="entry name" value="Aminotran_1_2"/>
    <property type="match status" value="1"/>
</dbReference>
<dbReference type="InterPro" id="IPR015424">
    <property type="entry name" value="PyrdxlP-dep_Trfase"/>
</dbReference>
<feature type="domain" description="Aminotransferase class I/classII large" evidence="6">
    <location>
        <begin position="27"/>
        <end position="379"/>
    </location>
</feature>
<dbReference type="EMBL" id="CP094533">
    <property type="protein sequence ID" value="UOE24625.1"/>
    <property type="molecule type" value="Genomic_DNA"/>
</dbReference>
<organism evidence="7 8">
    <name type="scientific">Agromyces soli</name>
    <dbReference type="NCBI Taxonomy" id="659012"/>
    <lineage>
        <taxon>Bacteria</taxon>
        <taxon>Bacillati</taxon>
        <taxon>Actinomycetota</taxon>
        <taxon>Actinomycetes</taxon>
        <taxon>Micrococcales</taxon>
        <taxon>Microbacteriaceae</taxon>
        <taxon>Agromyces</taxon>
    </lineage>
</organism>
<comment type="cofactor">
    <cofactor evidence="1">
        <name>pyridoxal 5'-phosphate</name>
        <dbReference type="ChEBI" id="CHEBI:597326"/>
    </cofactor>
</comment>
<name>A0ABY4AN90_9MICO</name>
<evidence type="ECO:0000256" key="2">
    <source>
        <dbReference type="ARBA" id="ARBA00012224"/>
    </source>
</evidence>
<comment type="similarity">
    <text evidence="5">Belongs to the class-II pyridoxal-phosphate-dependent aminotransferase family. MalY/PatB cystathionine beta-lyase subfamily.</text>
</comment>
<evidence type="ECO:0000259" key="6">
    <source>
        <dbReference type="Pfam" id="PF00155"/>
    </source>
</evidence>
<gene>
    <name evidence="7" type="ORF">MTP13_09565</name>
</gene>
<dbReference type="InterPro" id="IPR015422">
    <property type="entry name" value="PyrdxlP-dep_Trfase_small"/>
</dbReference>
<dbReference type="Proteomes" id="UP000831304">
    <property type="component" value="Chromosome"/>
</dbReference>
<dbReference type="PANTHER" id="PTHR43525:SF2">
    <property type="entry name" value="CYSTATHIONINE BETA-LYASE-RELATED"/>
    <property type="match status" value="1"/>
</dbReference>
<reference evidence="7 8" key="1">
    <citation type="submission" date="2022-03" db="EMBL/GenBank/DDBJ databases">
        <title>Agromyces sp. isolated from the gut of P. brevitarsis seulensis larvae.</title>
        <authorList>
            <person name="Won M."/>
            <person name="Kwon S.-W."/>
        </authorList>
    </citation>
    <scope>NUCLEOTIDE SEQUENCE [LARGE SCALE GENOMIC DNA]</scope>
    <source>
        <strain evidence="7 8">KACC 16215</strain>
    </source>
</reference>
<evidence type="ECO:0000313" key="8">
    <source>
        <dbReference type="Proteomes" id="UP000831304"/>
    </source>
</evidence>
<protein>
    <recommendedName>
        <fullName evidence="2">cysteine-S-conjugate beta-lyase</fullName>
        <ecNumber evidence="2">4.4.1.13</ecNumber>
    </recommendedName>
</protein>
<dbReference type="SUPFAM" id="SSF53383">
    <property type="entry name" value="PLP-dependent transferases"/>
    <property type="match status" value="1"/>
</dbReference>
<evidence type="ECO:0000256" key="4">
    <source>
        <dbReference type="ARBA" id="ARBA00023239"/>
    </source>
</evidence>
<evidence type="ECO:0000256" key="3">
    <source>
        <dbReference type="ARBA" id="ARBA00022898"/>
    </source>
</evidence>
<proteinExistence type="inferred from homology"/>
<evidence type="ECO:0000256" key="1">
    <source>
        <dbReference type="ARBA" id="ARBA00001933"/>
    </source>
</evidence>
<dbReference type="Gene3D" id="3.40.640.10">
    <property type="entry name" value="Type I PLP-dependent aspartate aminotransferase-like (Major domain)"/>
    <property type="match status" value="1"/>
</dbReference>
<keyword evidence="7" id="KW-0032">Aminotransferase</keyword>
<evidence type="ECO:0000313" key="7">
    <source>
        <dbReference type="EMBL" id="UOE24625.1"/>
    </source>
</evidence>
<dbReference type="InterPro" id="IPR015421">
    <property type="entry name" value="PyrdxlP-dep_Trfase_major"/>
</dbReference>
<keyword evidence="4" id="KW-0456">Lyase</keyword>
<dbReference type="Gene3D" id="3.90.1150.10">
    <property type="entry name" value="Aspartate Aminotransferase, domain 1"/>
    <property type="match status" value="1"/>
</dbReference>
<keyword evidence="7" id="KW-0808">Transferase</keyword>
<evidence type="ECO:0000256" key="5">
    <source>
        <dbReference type="ARBA" id="ARBA00037974"/>
    </source>
</evidence>
<dbReference type="CDD" id="cd00609">
    <property type="entry name" value="AAT_like"/>
    <property type="match status" value="1"/>
</dbReference>
<sequence length="383" mass="40719">MHRIAAQPLDVLRTRTSAKWRLYPADVLPLPVAEMDYPLAEPVAAALHAAVDRSDTGYAAGSGPIAEAFAPFALERFGWEVDPARVSSTGDVAMGLVEVLRQVTSPGDGVVVTPPIYPPFFDIVTEASATVVEVPMTGGIDAGWALDLDGIDRAFAAGAKAMLLCNPHNPIGLVPSRDELAALAEIAARHGATIVSDEVHGPLSQPDSVYTPFLTVSDAAREFGVTVTAGTKAFNLAGLKAAMIVTASERGDAVRRRMPYEVEWRMSQFGSIASIAAFREGGFWLDGVLASLDDNRRLLAELLADELPGVRYRMPQASYLAWLDFSALGWGDDPAAYALEHAKVALGVGPEFGAEAGRGHVRLNFACTPEVLAEAITRLADAR</sequence>